<evidence type="ECO:0000313" key="10">
    <source>
        <dbReference type="EMBL" id="KAF8446343.1"/>
    </source>
</evidence>
<dbReference type="SUPFAM" id="SSF51395">
    <property type="entry name" value="FMN-linked oxidoreductases"/>
    <property type="match status" value="1"/>
</dbReference>
<dbReference type="EMBL" id="WHUW01000005">
    <property type="protein sequence ID" value="KAF8446343.1"/>
    <property type="molecule type" value="Genomic_DNA"/>
</dbReference>
<dbReference type="GO" id="GO:0004152">
    <property type="term" value="F:dihydroorotate dehydrogenase activity"/>
    <property type="evidence" value="ECO:0007669"/>
    <property type="project" value="TreeGrafter"/>
</dbReference>
<comment type="caution">
    <text evidence="10">The sequence shown here is derived from an EMBL/GenBank/DDBJ whole genome shotgun (WGS) entry which is preliminary data.</text>
</comment>
<evidence type="ECO:0000313" key="11">
    <source>
        <dbReference type="Proteomes" id="UP001194468"/>
    </source>
</evidence>
<evidence type="ECO:0000259" key="9">
    <source>
        <dbReference type="Pfam" id="PF01180"/>
    </source>
</evidence>
<dbReference type="InterPro" id="IPR050074">
    <property type="entry name" value="DHO_dehydrogenase"/>
</dbReference>
<evidence type="ECO:0000256" key="5">
    <source>
        <dbReference type="ARBA" id="ARBA00022975"/>
    </source>
</evidence>
<dbReference type="InterPro" id="IPR013785">
    <property type="entry name" value="Aldolase_TIM"/>
</dbReference>
<evidence type="ECO:0000256" key="3">
    <source>
        <dbReference type="ARBA" id="ARBA00022630"/>
    </source>
</evidence>
<dbReference type="Proteomes" id="UP001194468">
    <property type="component" value="Unassembled WGS sequence"/>
</dbReference>
<dbReference type="Pfam" id="PF01180">
    <property type="entry name" value="DHO_dh"/>
    <property type="match status" value="1"/>
</dbReference>
<dbReference type="GO" id="GO:0006207">
    <property type="term" value="P:'de novo' pyrimidine nucleobase biosynthetic process"/>
    <property type="evidence" value="ECO:0007669"/>
    <property type="project" value="InterPro"/>
</dbReference>
<protein>
    <recommendedName>
        <fullName evidence="7">Dihydroorotate oxidase</fullName>
    </recommendedName>
</protein>
<dbReference type="InterPro" id="IPR023359">
    <property type="entry name" value="Dihydro_DH_chainA_dom2"/>
</dbReference>
<dbReference type="GO" id="GO:0005737">
    <property type="term" value="C:cytoplasm"/>
    <property type="evidence" value="ECO:0007669"/>
    <property type="project" value="InterPro"/>
</dbReference>
<keyword evidence="11" id="KW-1185">Reference proteome</keyword>
<feature type="domain" description="Dihydroorotate dehydrogenase catalytic" evidence="9">
    <location>
        <begin position="138"/>
        <end position="448"/>
    </location>
</feature>
<dbReference type="Gene3D" id="2.30.26.10">
    <property type="entry name" value="Dihydroorotate Dehydrogenase A, chain A, domain 2"/>
    <property type="match status" value="1"/>
</dbReference>
<accession>A0AAD4C2H6</accession>
<feature type="region of interest" description="Disordered" evidence="8">
    <location>
        <begin position="1"/>
        <end position="33"/>
    </location>
</feature>
<dbReference type="Gene3D" id="3.20.20.70">
    <property type="entry name" value="Aldolase class I"/>
    <property type="match status" value="1"/>
</dbReference>
<reference evidence="10" key="2">
    <citation type="journal article" date="2020" name="Nat. Commun.">
        <title>Large-scale genome sequencing of mycorrhizal fungi provides insights into the early evolution of symbiotic traits.</title>
        <authorList>
            <person name="Miyauchi S."/>
            <person name="Kiss E."/>
            <person name="Kuo A."/>
            <person name="Drula E."/>
            <person name="Kohler A."/>
            <person name="Sanchez-Garcia M."/>
            <person name="Morin E."/>
            <person name="Andreopoulos B."/>
            <person name="Barry K.W."/>
            <person name="Bonito G."/>
            <person name="Buee M."/>
            <person name="Carver A."/>
            <person name="Chen C."/>
            <person name="Cichocki N."/>
            <person name="Clum A."/>
            <person name="Culley D."/>
            <person name="Crous P.W."/>
            <person name="Fauchery L."/>
            <person name="Girlanda M."/>
            <person name="Hayes R.D."/>
            <person name="Keri Z."/>
            <person name="LaButti K."/>
            <person name="Lipzen A."/>
            <person name="Lombard V."/>
            <person name="Magnuson J."/>
            <person name="Maillard F."/>
            <person name="Murat C."/>
            <person name="Nolan M."/>
            <person name="Ohm R.A."/>
            <person name="Pangilinan J."/>
            <person name="Pereira M.F."/>
            <person name="Perotto S."/>
            <person name="Peter M."/>
            <person name="Pfister S."/>
            <person name="Riley R."/>
            <person name="Sitrit Y."/>
            <person name="Stielow J.B."/>
            <person name="Szollosi G."/>
            <person name="Zifcakova L."/>
            <person name="Stursova M."/>
            <person name="Spatafora J.W."/>
            <person name="Tedersoo L."/>
            <person name="Vaario L.M."/>
            <person name="Yamada A."/>
            <person name="Yan M."/>
            <person name="Wang P."/>
            <person name="Xu J."/>
            <person name="Bruns T."/>
            <person name="Baldrian P."/>
            <person name="Vilgalys R."/>
            <person name="Dunand C."/>
            <person name="Henrissat B."/>
            <person name="Grigoriev I.V."/>
            <person name="Hibbett D."/>
            <person name="Nagy L.G."/>
            <person name="Martin F.M."/>
        </authorList>
    </citation>
    <scope>NUCLEOTIDE SEQUENCE</scope>
    <source>
        <strain evidence="10">BED1</strain>
    </source>
</reference>
<reference evidence="10" key="1">
    <citation type="submission" date="2019-10" db="EMBL/GenBank/DDBJ databases">
        <authorList>
            <consortium name="DOE Joint Genome Institute"/>
            <person name="Kuo A."/>
            <person name="Miyauchi S."/>
            <person name="Kiss E."/>
            <person name="Drula E."/>
            <person name="Kohler A."/>
            <person name="Sanchez-Garcia M."/>
            <person name="Andreopoulos B."/>
            <person name="Barry K.W."/>
            <person name="Bonito G."/>
            <person name="Buee M."/>
            <person name="Carver A."/>
            <person name="Chen C."/>
            <person name="Cichocki N."/>
            <person name="Clum A."/>
            <person name="Culley D."/>
            <person name="Crous P.W."/>
            <person name="Fauchery L."/>
            <person name="Girlanda M."/>
            <person name="Hayes R."/>
            <person name="Keri Z."/>
            <person name="LaButti K."/>
            <person name="Lipzen A."/>
            <person name="Lombard V."/>
            <person name="Magnuson J."/>
            <person name="Maillard F."/>
            <person name="Morin E."/>
            <person name="Murat C."/>
            <person name="Nolan M."/>
            <person name="Ohm R."/>
            <person name="Pangilinan J."/>
            <person name="Pereira M."/>
            <person name="Perotto S."/>
            <person name="Peter M."/>
            <person name="Riley R."/>
            <person name="Sitrit Y."/>
            <person name="Stielow B."/>
            <person name="Szollosi G."/>
            <person name="Zifcakova L."/>
            <person name="Stursova M."/>
            <person name="Spatafora J.W."/>
            <person name="Tedersoo L."/>
            <person name="Vaario L.-M."/>
            <person name="Yamada A."/>
            <person name="Yan M."/>
            <person name="Wang P."/>
            <person name="Xu J."/>
            <person name="Bruns T."/>
            <person name="Baldrian P."/>
            <person name="Vilgalys R."/>
            <person name="Henrissat B."/>
            <person name="Grigoriev I.V."/>
            <person name="Hibbett D."/>
            <person name="Nagy L.G."/>
            <person name="Martin F.M."/>
        </authorList>
    </citation>
    <scope>NUCLEOTIDE SEQUENCE</scope>
    <source>
        <strain evidence="10">BED1</strain>
    </source>
</reference>
<dbReference type="AlphaFoldDB" id="A0AAD4C2H6"/>
<keyword evidence="6" id="KW-0560">Oxidoreductase</keyword>
<dbReference type="InterPro" id="IPR001295">
    <property type="entry name" value="Dihydroorotate_DH_CS"/>
</dbReference>
<comment type="pathway">
    <text evidence="2">Pyrimidine metabolism; UMP biosynthesis via de novo pathway.</text>
</comment>
<keyword evidence="4" id="KW-0288">FMN</keyword>
<evidence type="ECO:0000256" key="6">
    <source>
        <dbReference type="ARBA" id="ARBA00023002"/>
    </source>
</evidence>
<dbReference type="PANTHER" id="PTHR48109:SF1">
    <property type="entry name" value="DIHYDROOROTATE DEHYDROGENASE (FUMARATE)"/>
    <property type="match status" value="1"/>
</dbReference>
<name>A0AAD4C2H6_BOLED</name>
<gene>
    <name evidence="10" type="ORF">L210DRAFT_472355</name>
</gene>
<feature type="region of interest" description="Disordered" evidence="8">
    <location>
        <begin position="57"/>
        <end position="79"/>
    </location>
</feature>
<dbReference type="InterPro" id="IPR005720">
    <property type="entry name" value="Dihydroorotate_DH_cat"/>
</dbReference>
<evidence type="ECO:0000256" key="2">
    <source>
        <dbReference type="ARBA" id="ARBA00004725"/>
    </source>
</evidence>
<evidence type="ECO:0000256" key="7">
    <source>
        <dbReference type="ARBA" id="ARBA00031623"/>
    </source>
</evidence>
<keyword evidence="3" id="KW-0285">Flavoprotein</keyword>
<dbReference type="PANTHER" id="PTHR48109">
    <property type="entry name" value="DIHYDROOROTATE DEHYDROGENASE (QUINONE), MITOCHONDRIAL-RELATED"/>
    <property type="match status" value="1"/>
</dbReference>
<sequence length="461" mass="49818">MACRLWQTRRRDRKERREPGRIHDHRQRSPSRAPYIRAKGLLHTQLLVLYCRHRRGRPRRSRFPRQSDRSQHSHPTIYIPHHHTDQVGAVCIRSRTSTQVTLDRLCNLILSLSIDNGNPSSRPNTPMVTVRSITVSPPLINTACAWASDEPQLAALLDCPHTGAVTTRTVTLGGFTEDASHTVAFFKDSLSSINSYGYSPHPLFSYVGPGGWIRTLLNRTPNTSKPFILSITESHPTDLRLMLNAIQGLRATHHRGSQWASRIAIELNTSCPNIPARPPASYDPAGPALTALLDVLADAFWADPSLTIGMKLPPYVVSTQIDDVVRTLGAYSRVDPESGVSVNPIAFLTCTNTLGNSLVFADQVEGATGEFALSAGVGGLAGEAMHALALGNVYAFSKMLAESEDPALREIVIIGAGGVTSPEAVARMHRAGAKVVGSATLLGKLGVAGFELLGNAVDSAS</sequence>
<dbReference type="GO" id="GO:0006221">
    <property type="term" value="P:pyrimidine nucleotide biosynthetic process"/>
    <property type="evidence" value="ECO:0007669"/>
    <property type="project" value="UniProtKB-KW"/>
</dbReference>
<evidence type="ECO:0000256" key="1">
    <source>
        <dbReference type="ARBA" id="ARBA00001917"/>
    </source>
</evidence>
<keyword evidence="5" id="KW-0665">Pyrimidine biosynthesis</keyword>
<comment type="cofactor">
    <cofactor evidence="1">
        <name>FMN</name>
        <dbReference type="ChEBI" id="CHEBI:58210"/>
    </cofactor>
</comment>
<evidence type="ECO:0000256" key="4">
    <source>
        <dbReference type="ARBA" id="ARBA00022643"/>
    </source>
</evidence>
<dbReference type="PROSITE" id="PS00912">
    <property type="entry name" value="DHODEHASE_2"/>
    <property type="match status" value="1"/>
</dbReference>
<organism evidence="10 11">
    <name type="scientific">Boletus edulis BED1</name>
    <dbReference type="NCBI Taxonomy" id="1328754"/>
    <lineage>
        <taxon>Eukaryota</taxon>
        <taxon>Fungi</taxon>
        <taxon>Dikarya</taxon>
        <taxon>Basidiomycota</taxon>
        <taxon>Agaricomycotina</taxon>
        <taxon>Agaricomycetes</taxon>
        <taxon>Agaricomycetidae</taxon>
        <taxon>Boletales</taxon>
        <taxon>Boletineae</taxon>
        <taxon>Boletaceae</taxon>
        <taxon>Boletoideae</taxon>
        <taxon>Boletus</taxon>
    </lineage>
</organism>
<evidence type="ECO:0000256" key="8">
    <source>
        <dbReference type="SAM" id="MobiDB-lite"/>
    </source>
</evidence>
<proteinExistence type="predicted"/>